<sequence length="87" mass="9512">MFLIVFNGGAEISLADFRKMRNDQCGKKPSHKHNFGASLLNSSAISKVSSSLENREKPGPKLTAVHFVPGVLLRAIKGLSNDVYEKL</sequence>
<accession>A0A915IU52</accession>
<dbReference type="AlphaFoldDB" id="A0A915IU52"/>
<evidence type="ECO:0000313" key="1">
    <source>
        <dbReference type="Proteomes" id="UP000887565"/>
    </source>
</evidence>
<keyword evidence="1" id="KW-1185">Reference proteome</keyword>
<proteinExistence type="predicted"/>
<reference evidence="2" key="1">
    <citation type="submission" date="2022-11" db="UniProtKB">
        <authorList>
            <consortium name="WormBaseParasite"/>
        </authorList>
    </citation>
    <scope>IDENTIFICATION</scope>
</reference>
<organism evidence="1 2">
    <name type="scientific">Romanomermis culicivorax</name>
    <name type="common">Nematode worm</name>
    <dbReference type="NCBI Taxonomy" id="13658"/>
    <lineage>
        <taxon>Eukaryota</taxon>
        <taxon>Metazoa</taxon>
        <taxon>Ecdysozoa</taxon>
        <taxon>Nematoda</taxon>
        <taxon>Enoplea</taxon>
        <taxon>Dorylaimia</taxon>
        <taxon>Mermithida</taxon>
        <taxon>Mermithoidea</taxon>
        <taxon>Mermithidae</taxon>
        <taxon>Romanomermis</taxon>
    </lineage>
</organism>
<protein>
    <submittedName>
        <fullName evidence="2">Uncharacterized protein</fullName>
    </submittedName>
</protein>
<dbReference type="WBParaSite" id="nRc.2.0.1.t17376-RA">
    <property type="protein sequence ID" value="nRc.2.0.1.t17376-RA"/>
    <property type="gene ID" value="nRc.2.0.1.g17376"/>
</dbReference>
<evidence type="ECO:0000313" key="2">
    <source>
        <dbReference type="WBParaSite" id="nRc.2.0.1.t17376-RA"/>
    </source>
</evidence>
<dbReference type="Proteomes" id="UP000887565">
    <property type="component" value="Unplaced"/>
</dbReference>
<name>A0A915IU52_ROMCU</name>